<feature type="domain" description="MaoC-like" evidence="4">
    <location>
        <begin position="18"/>
        <end position="115"/>
    </location>
</feature>
<evidence type="ECO:0000259" key="4">
    <source>
        <dbReference type="Pfam" id="PF01575"/>
    </source>
</evidence>
<sequence length="471" mass="49482">MPTNRTYDQIAVGDSATITRTCTANDLYVFAHVSGNTNPLHLPNTDWTGDGKIDPPFAPSMWIGALISAVLGNILPGPGTVYRTQSFAFYSRVNLDDHLTVTVKVLAKEAGRLVRLATTVTRTDGSPVADGIAEVTAPDQTIVFDSTDLPALLIERHQHFDRLIAAAKTLPALATAVVAPDDANSLGGALLAAREGLIRPILIGARDRILAAADQLGTSLADGEILDIESEPEAAARAVAMVHEGTVGAIMKGHLHTDDLLHHIVKREGGLRTRRRISHIFVMDIPGRDTPVIISDAAINIAPDLNTKVDIVQNAIDAGLAIGMKMPKVGILSAIETVNPAIPSSLDAAILSKMAERGQITGGLVDGPLAMDNAIDVQAARTKGITSLVAGHAEVLIVPNLESGNMLAKELTFIAHAEAAGLVVGAKVPVMLTSRADDDRARLASCALALLYGHWKRTGSSAVPAPEEAAE</sequence>
<keyword evidence="2" id="KW-0012">Acyltransferase</keyword>
<dbReference type="PATRIC" id="fig|991905.3.peg.3787"/>
<evidence type="ECO:0000256" key="2">
    <source>
        <dbReference type="ARBA" id="ARBA00023315"/>
    </source>
</evidence>
<dbReference type="eggNOG" id="COG0280">
    <property type="taxonomic scope" value="Bacteria"/>
</dbReference>
<reference evidence="5 6" key="1">
    <citation type="journal article" date="2011" name="J. Bacteriol.">
        <title>Complete genome sequence of Polymorphum gilvum SL003B-26A1T, a crude oil-degrading bacterium from oil-polluted saline soil.</title>
        <authorList>
            <person name="Li S.G."/>
            <person name="Tang Y.Q."/>
            <person name="Nie Y."/>
            <person name="Cai M."/>
            <person name="Wu X.L."/>
        </authorList>
    </citation>
    <scope>NUCLEOTIDE SEQUENCE [LARGE SCALE GENOMIC DNA]</scope>
    <source>
        <strain evidence="6">LMG 25793 / CGMCC 1.9160 / SL003B-26A1</strain>
    </source>
</reference>
<evidence type="ECO:0000256" key="1">
    <source>
        <dbReference type="ARBA" id="ARBA00022679"/>
    </source>
</evidence>
<dbReference type="NCBIfam" id="NF006045">
    <property type="entry name" value="PRK08190.1"/>
    <property type="match status" value="1"/>
</dbReference>
<dbReference type="Gene3D" id="3.10.129.10">
    <property type="entry name" value="Hotdog Thioesterase"/>
    <property type="match status" value="1"/>
</dbReference>
<dbReference type="CDD" id="cd03449">
    <property type="entry name" value="R_hydratase"/>
    <property type="match status" value="1"/>
</dbReference>
<protein>
    <submittedName>
        <fullName evidence="5">Phosphate acetyl/butyryl transferase subfamily, putative</fullName>
    </submittedName>
</protein>
<proteinExistence type="predicted"/>
<keyword evidence="1 5" id="KW-0808">Transferase</keyword>
<dbReference type="NCBIfam" id="NF008852">
    <property type="entry name" value="PRK11890.1"/>
    <property type="match status" value="1"/>
</dbReference>
<accession>F2J2R7</accession>
<dbReference type="EMBL" id="CP002568">
    <property type="protein sequence ID" value="ADZ72091.1"/>
    <property type="molecule type" value="Genomic_DNA"/>
</dbReference>
<dbReference type="InterPro" id="IPR002539">
    <property type="entry name" value="MaoC-like_dom"/>
</dbReference>
<name>F2J2R7_POLGS</name>
<evidence type="ECO:0000313" key="6">
    <source>
        <dbReference type="Proteomes" id="UP000008130"/>
    </source>
</evidence>
<dbReference type="Pfam" id="PF01515">
    <property type="entry name" value="PTA_PTB"/>
    <property type="match status" value="1"/>
</dbReference>
<evidence type="ECO:0000259" key="3">
    <source>
        <dbReference type="Pfam" id="PF01515"/>
    </source>
</evidence>
<evidence type="ECO:0000313" key="5">
    <source>
        <dbReference type="EMBL" id="ADZ72091.1"/>
    </source>
</evidence>
<dbReference type="RefSeq" id="WP_013654400.1">
    <property type="nucleotide sequence ID" value="NC_015259.1"/>
</dbReference>
<dbReference type="InterPro" id="IPR029069">
    <property type="entry name" value="HotDog_dom_sf"/>
</dbReference>
<dbReference type="InterPro" id="IPR050500">
    <property type="entry name" value="Phos_Acetyltrans/Butyryltrans"/>
</dbReference>
<gene>
    <name evidence="5" type="ordered locus">SL003B_3670</name>
</gene>
<dbReference type="AlphaFoldDB" id="F2J2R7"/>
<dbReference type="PANTHER" id="PTHR43356:SF2">
    <property type="entry name" value="PHOSPHATE ACETYLTRANSFERASE"/>
    <property type="match status" value="1"/>
</dbReference>
<keyword evidence="6" id="KW-1185">Reference proteome</keyword>
<dbReference type="InterPro" id="IPR002505">
    <property type="entry name" value="PTA_PTB"/>
</dbReference>
<dbReference type="OrthoDB" id="9800237at2"/>
<dbReference type="SUPFAM" id="SSF53659">
    <property type="entry name" value="Isocitrate/Isopropylmalate dehydrogenase-like"/>
    <property type="match status" value="1"/>
</dbReference>
<dbReference type="Gene3D" id="3.40.718.10">
    <property type="entry name" value="Isopropylmalate Dehydrogenase"/>
    <property type="match status" value="1"/>
</dbReference>
<dbReference type="Proteomes" id="UP000008130">
    <property type="component" value="Chromosome"/>
</dbReference>
<organism evidence="5 6">
    <name type="scientific">Polymorphum gilvum (strain LMG 25793 / CGMCC 1.9160 / SL003B-26A1)</name>
    <dbReference type="NCBI Taxonomy" id="991905"/>
    <lineage>
        <taxon>Bacteria</taxon>
        <taxon>Pseudomonadati</taxon>
        <taxon>Pseudomonadota</taxon>
        <taxon>Alphaproteobacteria</taxon>
        <taxon>Rhodobacterales</taxon>
        <taxon>Paracoccaceae</taxon>
        <taxon>Polymorphum</taxon>
    </lineage>
</organism>
<dbReference type="Pfam" id="PF01575">
    <property type="entry name" value="MaoC_dehydratas"/>
    <property type="match status" value="1"/>
</dbReference>
<dbReference type="GO" id="GO:0016746">
    <property type="term" value="F:acyltransferase activity"/>
    <property type="evidence" value="ECO:0007669"/>
    <property type="project" value="UniProtKB-KW"/>
</dbReference>
<dbReference type="SUPFAM" id="SSF54637">
    <property type="entry name" value="Thioesterase/thiol ester dehydrase-isomerase"/>
    <property type="match status" value="1"/>
</dbReference>
<dbReference type="eggNOG" id="COG2030">
    <property type="taxonomic scope" value="Bacteria"/>
</dbReference>
<feature type="domain" description="Phosphate acetyl/butaryl transferase" evidence="3">
    <location>
        <begin position="236"/>
        <end position="449"/>
    </location>
</feature>
<dbReference type="KEGG" id="pgv:SL003B_3670"/>
<dbReference type="PANTHER" id="PTHR43356">
    <property type="entry name" value="PHOSPHATE ACETYLTRANSFERASE"/>
    <property type="match status" value="1"/>
</dbReference>
<dbReference type="HOGENOM" id="CLU_042890_1_1_5"/>
<dbReference type="STRING" id="991905.SL003B_3670"/>